<dbReference type="GO" id="GO:0043565">
    <property type="term" value="F:sequence-specific DNA binding"/>
    <property type="evidence" value="ECO:0007669"/>
    <property type="project" value="TreeGrafter"/>
</dbReference>
<dbReference type="Pfam" id="PF02086">
    <property type="entry name" value="MethyltransfD12"/>
    <property type="match status" value="1"/>
</dbReference>
<dbReference type="PRINTS" id="PR00505">
    <property type="entry name" value="D12N6MTFRASE"/>
</dbReference>
<evidence type="ECO:0000313" key="4">
    <source>
        <dbReference type="EMBL" id="MDK4512773.1"/>
    </source>
</evidence>
<dbReference type="Gene3D" id="3.40.50.150">
    <property type="entry name" value="Vaccinia Virus protein VP39"/>
    <property type="match status" value="2"/>
</dbReference>
<dbReference type="GO" id="GO:0032259">
    <property type="term" value="P:methylation"/>
    <property type="evidence" value="ECO:0007669"/>
    <property type="project" value="UniProtKB-KW"/>
</dbReference>
<dbReference type="GO" id="GO:0006298">
    <property type="term" value="P:mismatch repair"/>
    <property type="evidence" value="ECO:0007669"/>
    <property type="project" value="TreeGrafter"/>
</dbReference>
<reference evidence="4" key="2">
    <citation type="submission" date="2022-04" db="EMBL/GenBank/DDBJ databases">
        <authorList>
            <person name="Livingstone P.G."/>
        </authorList>
    </citation>
    <scope>NUCLEOTIDE SEQUENCE</scope>
    <source>
        <strain evidence="4">BRON_8</strain>
    </source>
</reference>
<dbReference type="InterPro" id="IPR012327">
    <property type="entry name" value="MeTrfase_D12"/>
</dbReference>
<dbReference type="InterPro" id="IPR029063">
    <property type="entry name" value="SAM-dependent_MTases_sf"/>
</dbReference>
<dbReference type="Proteomes" id="UP001173223">
    <property type="component" value="Unassembled WGS sequence"/>
</dbReference>
<organism evidence="4 5">
    <name type="scientific">Fusobacterium necrophorum</name>
    <dbReference type="NCBI Taxonomy" id="859"/>
    <lineage>
        <taxon>Bacteria</taxon>
        <taxon>Fusobacteriati</taxon>
        <taxon>Fusobacteriota</taxon>
        <taxon>Fusobacteriia</taxon>
        <taxon>Fusobacteriales</taxon>
        <taxon>Fusobacteriaceae</taxon>
        <taxon>Fusobacterium</taxon>
    </lineage>
</organism>
<dbReference type="SUPFAM" id="SSF53335">
    <property type="entry name" value="S-adenosyl-L-methionine-dependent methyltransferases"/>
    <property type="match status" value="1"/>
</dbReference>
<evidence type="ECO:0000256" key="2">
    <source>
        <dbReference type="ARBA" id="ARBA00022679"/>
    </source>
</evidence>
<dbReference type="GO" id="GO:0009307">
    <property type="term" value="P:DNA restriction-modification system"/>
    <property type="evidence" value="ECO:0007669"/>
    <property type="project" value="InterPro"/>
</dbReference>
<keyword evidence="2" id="KW-0808">Transferase</keyword>
<dbReference type="AlphaFoldDB" id="A0AAW6WDU8"/>
<evidence type="ECO:0000256" key="1">
    <source>
        <dbReference type="ARBA" id="ARBA00022603"/>
    </source>
</evidence>
<dbReference type="EMBL" id="JAMGTK010000023">
    <property type="protein sequence ID" value="MDK4512773.1"/>
    <property type="molecule type" value="Genomic_DNA"/>
</dbReference>
<gene>
    <name evidence="4" type="ORF">MWG07_10990</name>
</gene>
<protein>
    <submittedName>
        <fullName evidence="4">DNA adenine methylase</fullName>
    </submittedName>
</protein>
<name>A0AAW6WDU8_9FUSO</name>
<dbReference type="PANTHER" id="PTHR30481:SF3">
    <property type="entry name" value="DNA ADENINE METHYLASE"/>
    <property type="match status" value="1"/>
</dbReference>
<sequence>MKIKKPFRYMGSKGRFYNEIKGIFEENKKEKYVDLFAGGMEVAVNLKEDFPDVQVLANIKDEHVESFVKHRKKVLKQYLKVIDFIYQGTEKEDARKTYYKKKEWGQLKARYREFWNENPLGFSVEERLYIELICSMNKGRSLSSSFYSENKVQTLKKYLQKMENIHIKHEFFNKNWQFDNSFILLDPPYVTSTKAGNSEKKGYNYKKGWKEKDDMKLVAFIKSNQNRNNVFVVFGSVGNPLSRLIQEAFPNIKFITKKYKKSMFGRSSEREEWYCVIK</sequence>
<comment type="caution">
    <text evidence="4">The sequence shown here is derived from an EMBL/GenBank/DDBJ whole genome shotgun (WGS) entry which is preliminary data.</text>
</comment>
<dbReference type="RefSeq" id="WP_285049290.1">
    <property type="nucleotide sequence ID" value="NZ_JAMGTK010000023.1"/>
</dbReference>
<evidence type="ECO:0000256" key="3">
    <source>
        <dbReference type="ARBA" id="ARBA00022691"/>
    </source>
</evidence>
<evidence type="ECO:0000313" key="5">
    <source>
        <dbReference type="Proteomes" id="UP001173223"/>
    </source>
</evidence>
<dbReference type="GO" id="GO:0009007">
    <property type="term" value="F:site-specific DNA-methyltransferase (adenine-specific) activity"/>
    <property type="evidence" value="ECO:0007669"/>
    <property type="project" value="UniProtKB-EC"/>
</dbReference>
<accession>A0AAW6WDU8</accession>
<dbReference type="PANTHER" id="PTHR30481">
    <property type="entry name" value="DNA ADENINE METHYLASE"/>
    <property type="match status" value="1"/>
</dbReference>
<dbReference type="GO" id="GO:1904047">
    <property type="term" value="F:S-adenosyl-L-methionine binding"/>
    <property type="evidence" value="ECO:0007669"/>
    <property type="project" value="TreeGrafter"/>
</dbReference>
<reference evidence="4" key="1">
    <citation type="journal article" date="2022" name="Gene">
        <title>A genome-led study on the pathogenesis of Fusobacterium necrophorum infections.</title>
        <authorList>
            <person name="Thapa G."/>
            <person name="Jayal A."/>
            <person name="Sikazwe E."/>
            <person name="Perry T."/>
            <person name="Mohammed Al Balushi A."/>
            <person name="Livingstone P."/>
        </authorList>
    </citation>
    <scope>NUCLEOTIDE SEQUENCE</scope>
    <source>
        <strain evidence="4">BRON_8</strain>
    </source>
</reference>
<keyword evidence="3" id="KW-0949">S-adenosyl-L-methionine</keyword>
<proteinExistence type="predicted"/>
<keyword evidence="1 4" id="KW-0489">Methyltransferase</keyword>
<keyword evidence="5" id="KW-1185">Reference proteome</keyword>